<dbReference type="EMBL" id="MLAK01000594">
    <property type="protein sequence ID" value="OHT11064.1"/>
    <property type="molecule type" value="Genomic_DNA"/>
</dbReference>
<comment type="caution">
    <text evidence="3">The sequence shown here is derived from an EMBL/GenBank/DDBJ whole genome shotgun (WGS) entry which is preliminary data.</text>
</comment>
<dbReference type="Proteomes" id="UP000179807">
    <property type="component" value="Unassembled WGS sequence"/>
</dbReference>
<evidence type="ECO:0000313" key="3">
    <source>
        <dbReference type="EMBL" id="OHT11064.1"/>
    </source>
</evidence>
<accession>A0A1J4KJE8</accession>
<dbReference type="GeneID" id="94826320"/>
<feature type="coiled-coil region" evidence="1">
    <location>
        <begin position="17"/>
        <end position="116"/>
    </location>
</feature>
<dbReference type="RefSeq" id="XP_068364200.1">
    <property type="nucleotide sequence ID" value="XM_068491616.1"/>
</dbReference>
<evidence type="ECO:0000313" key="4">
    <source>
        <dbReference type="Proteomes" id="UP000179807"/>
    </source>
</evidence>
<gene>
    <name evidence="3" type="ORF">TRFO_03976</name>
</gene>
<feature type="compositionally biased region" description="Low complexity" evidence="2">
    <location>
        <begin position="332"/>
        <end position="341"/>
    </location>
</feature>
<name>A0A1J4KJE8_9EUKA</name>
<sequence>MTYSSKAPSTSRIETLNQSARAIIAQKDAEIEKLNRQIDEAEEYLQHHNLGFVNGKIDVESELEALQQELMEIRARSEQDFEFLKLKQQREIDAINEKHHQEILALKKQIAKTENNQLDISNKQQHASKMYKDTVSQNRRNLEEMSSNLLETSIHERQNESSSSYVDPEVIKAQRRAKETEKEVEELEKQLNSLVSEQKEKEEQIQFEKAEAKKRKAEAKVAERQKKLQERENEYKNQIAEMKNKYEGEIEKLQNELSQLIDLNGELDDELAKVLAENTTKANNLEALKNSPSDATIENDHNISASSSSRSSRRKESASSSRIMKKGKKVSKSTTSIKSTTNPSQLFADLPFVEAEIIRLTEENNDLRKELRRLDKLAYIAPPK</sequence>
<reference evidence="3" key="1">
    <citation type="submission" date="2016-10" db="EMBL/GenBank/DDBJ databases">
        <authorList>
            <person name="Benchimol M."/>
            <person name="Almeida L.G."/>
            <person name="Vasconcelos A.T."/>
            <person name="Perreira-Neves A."/>
            <person name="Rosa I.A."/>
            <person name="Tasca T."/>
            <person name="Bogo M.R."/>
            <person name="de Souza W."/>
        </authorList>
    </citation>
    <scope>NUCLEOTIDE SEQUENCE [LARGE SCALE GENOMIC DNA]</scope>
    <source>
        <strain evidence="3">K</strain>
    </source>
</reference>
<evidence type="ECO:0000256" key="1">
    <source>
        <dbReference type="SAM" id="Coils"/>
    </source>
</evidence>
<keyword evidence="4" id="KW-1185">Reference proteome</keyword>
<feature type="coiled-coil region" evidence="1">
    <location>
        <begin position="350"/>
        <end position="377"/>
    </location>
</feature>
<dbReference type="VEuPathDB" id="TrichDB:TRFO_03976"/>
<keyword evidence="1" id="KW-0175">Coiled coil</keyword>
<organism evidence="3 4">
    <name type="scientific">Tritrichomonas foetus</name>
    <dbReference type="NCBI Taxonomy" id="1144522"/>
    <lineage>
        <taxon>Eukaryota</taxon>
        <taxon>Metamonada</taxon>
        <taxon>Parabasalia</taxon>
        <taxon>Tritrichomonadida</taxon>
        <taxon>Tritrichomonadidae</taxon>
        <taxon>Tritrichomonas</taxon>
    </lineage>
</organism>
<dbReference type="AlphaFoldDB" id="A0A1J4KJE8"/>
<proteinExistence type="predicted"/>
<evidence type="ECO:0000256" key="2">
    <source>
        <dbReference type="SAM" id="MobiDB-lite"/>
    </source>
</evidence>
<feature type="region of interest" description="Disordered" evidence="2">
    <location>
        <begin position="291"/>
        <end position="342"/>
    </location>
</feature>
<protein>
    <submittedName>
        <fullName evidence="3">Kinetoplast-associated protein</fullName>
    </submittedName>
</protein>
<feature type="coiled-coil region" evidence="1">
    <location>
        <begin position="170"/>
        <end position="270"/>
    </location>
</feature>